<dbReference type="CDD" id="cd06257">
    <property type="entry name" value="DnaJ"/>
    <property type="match status" value="1"/>
</dbReference>
<gene>
    <name evidence="6" type="ORF">N0F65_003892</name>
</gene>
<accession>A0AAV2Z8V2</accession>
<feature type="compositionally biased region" description="Low complexity" evidence="2">
    <location>
        <begin position="1647"/>
        <end position="1662"/>
    </location>
</feature>
<dbReference type="GO" id="GO:0016787">
    <property type="term" value="F:hydrolase activity"/>
    <property type="evidence" value="ECO:0007669"/>
    <property type="project" value="UniProtKB-KW"/>
</dbReference>
<dbReference type="InterPro" id="IPR049492">
    <property type="entry name" value="BD-FAE-like_dom"/>
</dbReference>
<feature type="non-terminal residue" evidence="6">
    <location>
        <position position="1"/>
    </location>
</feature>
<evidence type="ECO:0008006" key="8">
    <source>
        <dbReference type="Google" id="ProtNLM"/>
    </source>
</evidence>
<dbReference type="Pfam" id="PF20434">
    <property type="entry name" value="BD-FAE"/>
    <property type="match status" value="1"/>
</dbReference>
<dbReference type="PANTHER" id="PTHR48081:SF8">
    <property type="entry name" value="ALPHA_BETA HYDROLASE FOLD-3 DOMAIN-CONTAINING PROTEIN-RELATED"/>
    <property type="match status" value="1"/>
</dbReference>
<organism evidence="6 7">
    <name type="scientific">Lagenidium giganteum</name>
    <dbReference type="NCBI Taxonomy" id="4803"/>
    <lineage>
        <taxon>Eukaryota</taxon>
        <taxon>Sar</taxon>
        <taxon>Stramenopiles</taxon>
        <taxon>Oomycota</taxon>
        <taxon>Peronosporomycetes</taxon>
        <taxon>Pythiales</taxon>
        <taxon>Pythiaceae</taxon>
    </lineage>
</organism>
<feature type="domain" description="EF-hand" evidence="5">
    <location>
        <begin position="1414"/>
        <end position="1449"/>
    </location>
</feature>
<keyword evidence="3" id="KW-0812">Transmembrane</keyword>
<dbReference type="InterPro" id="IPR029058">
    <property type="entry name" value="AB_hydrolase_fold"/>
</dbReference>
<proteinExistence type="predicted"/>
<evidence type="ECO:0000256" key="3">
    <source>
        <dbReference type="SAM" id="Phobius"/>
    </source>
</evidence>
<keyword evidence="3" id="KW-0472">Membrane</keyword>
<feature type="transmembrane region" description="Helical" evidence="3">
    <location>
        <begin position="1337"/>
        <end position="1364"/>
    </location>
</feature>
<dbReference type="Gene3D" id="3.40.50.150">
    <property type="entry name" value="Vaccinia Virus protein VP39"/>
    <property type="match status" value="1"/>
</dbReference>
<protein>
    <recommendedName>
        <fullName evidence="8">Calmodulin</fullName>
    </recommendedName>
</protein>
<dbReference type="GO" id="GO:0005509">
    <property type="term" value="F:calcium ion binding"/>
    <property type="evidence" value="ECO:0007669"/>
    <property type="project" value="InterPro"/>
</dbReference>
<feature type="region of interest" description="Disordered" evidence="2">
    <location>
        <begin position="1618"/>
        <end position="1672"/>
    </location>
</feature>
<feature type="compositionally biased region" description="Basic and acidic residues" evidence="2">
    <location>
        <begin position="39"/>
        <end position="52"/>
    </location>
</feature>
<dbReference type="Proteomes" id="UP001146120">
    <property type="component" value="Unassembled WGS sequence"/>
</dbReference>
<feature type="region of interest" description="Disordered" evidence="2">
    <location>
        <begin position="1"/>
        <end position="90"/>
    </location>
</feature>
<dbReference type="SUPFAM" id="SSF46565">
    <property type="entry name" value="Chaperone J-domain"/>
    <property type="match status" value="1"/>
</dbReference>
<dbReference type="InterPro" id="IPR019410">
    <property type="entry name" value="Methyltransf_16"/>
</dbReference>
<dbReference type="PANTHER" id="PTHR48081">
    <property type="entry name" value="AB HYDROLASE SUPERFAMILY PROTEIN C4A8.06C"/>
    <property type="match status" value="1"/>
</dbReference>
<dbReference type="PROSITE" id="PS50222">
    <property type="entry name" value="EF_HAND_2"/>
    <property type="match status" value="1"/>
</dbReference>
<dbReference type="SUPFAM" id="SSF53474">
    <property type="entry name" value="alpha/beta-Hydrolases"/>
    <property type="match status" value="1"/>
</dbReference>
<dbReference type="Pfam" id="PF10294">
    <property type="entry name" value="Methyltransf_16"/>
    <property type="match status" value="1"/>
</dbReference>
<dbReference type="InterPro" id="IPR050300">
    <property type="entry name" value="GDXG_lipolytic_enzyme"/>
</dbReference>
<dbReference type="Gene3D" id="3.40.50.1820">
    <property type="entry name" value="alpha/beta hydrolase"/>
    <property type="match status" value="2"/>
</dbReference>
<name>A0AAV2Z8V2_9STRA</name>
<evidence type="ECO:0000256" key="1">
    <source>
        <dbReference type="ARBA" id="ARBA00022801"/>
    </source>
</evidence>
<keyword evidence="7" id="KW-1185">Reference proteome</keyword>
<feature type="transmembrane region" description="Helical" evidence="3">
    <location>
        <begin position="1370"/>
        <end position="1389"/>
    </location>
</feature>
<keyword evidence="1" id="KW-0378">Hydrolase</keyword>
<dbReference type="InterPro" id="IPR036869">
    <property type="entry name" value="J_dom_sf"/>
</dbReference>
<reference evidence="6" key="1">
    <citation type="submission" date="2022-11" db="EMBL/GenBank/DDBJ databases">
        <authorList>
            <person name="Morgan W.R."/>
            <person name="Tartar A."/>
        </authorList>
    </citation>
    <scope>NUCLEOTIDE SEQUENCE</scope>
    <source>
        <strain evidence="6">ARSEF 373</strain>
    </source>
</reference>
<dbReference type="InterPro" id="IPR029063">
    <property type="entry name" value="SAM-dependent_MTases_sf"/>
</dbReference>
<keyword evidence="3" id="KW-1133">Transmembrane helix</keyword>
<dbReference type="Gene3D" id="1.10.287.110">
    <property type="entry name" value="DnaJ domain"/>
    <property type="match status" value="1"/>
</dbReference>
<dbReference type="InterPro" id="IPR002048">
    <property type="entry name" value="EF_hand_dom"/>
</dbReference>
<feature type="compositionally biased region" description="Basic residues" evidence="2">
    <location>
        <begin position="15"/>
        <end position="26"/>
    </location>
</feature>
<dbReference type="PROSITE" id="PS00636">
    <property type="entry name" value="DNAJ_1"/>
    <property type="match status" value="1"/>
</dbReference>
<dbReference type="Pfam" id="PF00226">
    <property type="entry name" value="DnaJ"/>
    <property type="match status" value="1"/>
</dbReference>
<sequence>TTSPLTHTPCCKPLRTPHRKSRKRYRSSSSSSSDDSSSDDDHSSDSDDEERRSKKSRKSKKEHKRKHKKHKKKKKKARTKDNDESSPVRLSSFFQNGTDVNANAIATANAADKSRFLQLLREGVAARVHTATQAQPGVQAWQALAWRDAHSTEPFFHETVCGRLLKIKQILQGELNGFGTGLTVWPAACVLIKFLEHCYGSTTNKLRDQYVVELGSGTGAVGIAAALLDAERVVVSDVGKLVFLMHENIDLCRAQEGGHHINVEAETYEWGGTPTPQLMPQGRYPDILLVSDCILPRLYPIEPLVEALVLLSQLNHTKVYISYEDRYYQHFSAKEMFWKQMNQAGFDLRCLGEDELHPLYRAPDIEIWEAAKENAPEAVAWWCGSASSETELLSAAVLCAAVASAKRDGPASLADIEAHVRASPLPHQLQLPVLKCTPEYVLMETTQAVVCALRVSSTTEVLDAVLGATVPLTQPYVYRYGGARIHLPFWKRAQRVDLPAVYRQAEAKSKMLLFCGHSISGSVAHLALCELVYQRLPAALRQRLERRDFEVKKKDLNKGFASEAAKNALVSIDELLHGVPDPDALWEHLPRVMSVGFGAPYWSSHELTAFLRPLQLQRNLVTFVNEFDCIPGVLNVAQSAAMLTKTTERFVTITKATKTLLNLLPTQMQQCLAGGSHVTSATSAYVSMSLSLLQNTFQKLRAHSIVKELDCQYAPCGTYIFLKKDSGAFQLLDDTAAIFQLLASEDATTRTITGNAVLQHLMPAYVSAVAKRSTSIHINASMNYYERLNLPRDASPKQIRAAYKASALKWHPDRWSQAAPHERVAAEQVFKLLAESYEVLSDPDERKAYDEHLARSPTLTEEFVRHGTVNGMTLDEAIATFRDVLDGASSALSRVSTRFTSSSSSAVGQPIRRAAAANRQSLVVNNHDNLFAPDRVRIARKVGLGADQQEKILYVQPDDVLPTDVAAPTNNNPAASTGMRTISVVGGAVAVGAGVALLVNAWSQYTESSRKRKQADAVRNMPGEYLLLLMDDHRTQRRHQHLLQGESQKAPAQAATEGTCKSALVQTAARADAVTVVSTEKLKQLEQEEEELMDEFFDCLTDYEEVSLEAHAEEEFFDCLQVAEAMATLFEDDSEATAAYALEIEQQSMIVVDNGRPTFTAFPLGASVATPFGVGVLEDWRENDACAVVRYAGQCVGYIRKQDISRGASQAVTIKSDTLESKRQALAMRVIEAHKLADATTQDTIKGLVEASKDGAIDSGIRAAGGVVLAKGMARTSTRLGGAVAAPLAIASILVDIGKEYYDYRQKQTERQTLGVLSKASESVMMRDFRLKVGQHIASGTAAAAGASVGAYSFVSAIGFWTGVGMTGPVGVVAATGAAVVGGVLGFFAGSKAYNGYTSAYFASNQAAKEHIDRLELGARVLFNEYDPDATGSITNEECIKIMTKLYEASGAVSSKGYELALAVLRHEDFEGPVTWAMFWEWVSSEAAKSLRKLDDASARATTTTTSEGDASWWSSYMSYFSYGPAAGSTVELASPEATMYPTVRQAQKFKHVPAAEELAAQHHADCMVLRAQIEYLVNARQLTECDAFQLEQYLESDDPELRAIAVKTIATLHEAHVDSKADDDEEEGGIIADGFCGSAEPEAKRTTATATTKSTSSTTASHRPRSPSRDQEQLDAFCSLMSSQALQNYLQTHHAVAPASAKHEDLHCLALLTAGPPSASAIAEGVSWHKNGFSIIEVGPARFATGASEDSKHFCDSSMQLLPTALANRDGATRWGYLAFALSMLYLVERAKNKHIPRENMLSFCMGMLPTELAHKLLGVNAAVAWWLRRSGAPILSGWIGSVAGVVQCLAFIKLVGMHRDNVQAKHAIKDCMEECGTPPEKLERFGDLGWKDWVGVLCPVPQQVALPLRFPSVKKIKTVTYAHVGKSKTTKLLMDVYKCSSGRSNAPIFLYIHGGGWVMGTRTQAPTPLIYQVASRGWVVCVIDYRLSPKIAFPLHLIDSKRAVAYLRRHARSAFNADPNFIVVGGESAGGHLASLVALSSADKALQPGFEDVDTSVRACVDTYGVHDFKDRHGIYYYKDGGHGFVRYLELVVMQKNRQDASDDYEKASPISWLLENTPWPLPDVVPPFMLTHGTHDTLVPFDDSVVFYDQLQRFRQRSTPLAVRDVFLEVPGAHHAFNYMLSPRSLAYGEAVGTFLDHVYETAKDDAAAIEDPLLHDKTAAAAVDSVRGVPTTTSRL</sequence>
<dbReference type="FunFam" id="1.10.287.110:FF:000190">
    <property type="entry name" value="DnaJ domain containing protein, putative"/>
    <property type="match status" value="1"/>
</dbReference>
<evidence type="ECO:0000259" key="5">
    <source>
        <dbReference type="PROSITE" id="PS50222"/>
    </source>
</evidence>
<evidence type="ECO:0000256" key="2">
    <source>
        <dbReference type="SAM" id="MobiDB-lite"/>
    </source>
</evidence>
<comment type="caution">
    <text evidence="6">The sequence shown here is derived from an EMBL/GenBank/DDBJ whole genome shotgun (WGS) entry which is preliminary data.</text>
</comment>
<reference evidence="6" key="2">
    <citation type="journal article" date="2023" name="Microbiol Resour">
        <title>Decontamination and Annotation of the Draft Genome Sequence of the Oomycete Lagenidium giganteum ARSEF 373.</title>
        <authorList>
            <person name="Morgan W.R."/>
            <person name="Tartar A."/>
        </authorList>
    </citation>
    <scope>NUCLEOTIDE SEQUENCE</scope>
    <source>
        <strain evidence="6">ARSEF 373</strain>
    </source>
</reference>
<feature type="compositionally biased region" description="Basic residues" evidence="2">
    <location>
        <begin position="53"/>
        <end position="78"/>
    </location>
</feature>
<dbReference type="EMBL" id="DAKRPA010000022">
    <property type="protein sequence ID" value="DBA03172.1"/>
    <property type="molecule type" value="Genomic_DNA"/>
</dbReference>
<evidence type="ECO:0000313" key="7">
    <source>
        <dbReference type="Proteomes" id="UP001146120"/>
    </source>
</evidence>
<evidence type="ECO:0000313" key="6">
    <source>
        <dbReference type="EMBL" id="DBA03172.1"/>
    </source>
</evidence>
<dbReference type="PRINTS" id="PR00625">
    <property type="entry name" value="JDOMAIN"/>
</dbReference>
<feature type="transmembrane region" description="Helical" evidence="3">
    <location>
        <begin position="982"/>
        <end position="1003"/>
    </location>
</feature>
<dbReference type="SMART" id="SM00271">
    <property type="entry name" value="DnaJ"/>
    <property type="match status" value="1"/>
</dbReference>
<evidence type="ECO:0000259" key="4">
    <source>
        <dbReference type="PROSITE" id="PS50076"/>
    </source>
</evidence>
<dbReference type="InterPro" id="IPR018253">
    <property type="entry name" value="DnaJ_domain_CS"/>
</dbReference>
<dbReference type="SUPFAM" id="SSF53335">
    <property type="entry name" value="S-adenosyl-L-methionine-dependent methyltransferases"/>
    <property type="match status" value="1"/>
</dbReference>
<feature type="domain" description="J" evidence="4">
    <location>
        <begin position="783"/>
        <end position="853"/>
    </location>
</feature>
<dbReference type="InterPro" id="IPR001623">
    <property type="entry name" value="DnaJ_domain"/>
</dbReference>
<dbReference type="PROSITE" id="PS50076">
    <property type="entry name" value="DNAJ_2"/>
    <property type="match status" value="1"/>
</dbReference>